<reference evidence="4" key="2">
    <citation type="journal article" date="2018" name="Plant J.">
        <title>The Sorghum bicolor reference genome: improved assembly, gene annotations, a transcriptome atlas, and signatures of genome organization.</title>
        <authorList>
            <person name="McCormick R.F."/>
            <person name="Truong S.K."/>
            <person name="Sreedasyam A."/>
            <person name="Jenkins J."/>
            <person name="Shu S."/>
            <person name="Sims D."/>
            <person name="Kennedy M."/>
            <person name="Amirebrahimi M."/>
            <person name="Weers B.D."/>
            <person name="McKinley B."/>
            <person name="Mattison A."/>
            <person name="Morishige D.T."/>
            <person name="Grimwood J."/>
            <person name="Schmutz J."/>
            <person name="Mullet J.E."/>
        </authorList>
    </citation>
    <scope>NUCLEOTIDE SEQUENCE [LARGE SCALE GENOMIC DNA]</scope>
    <source>
        <strain evidence="4">cv. BTx623</strain>
    </source>
</reference>
<keyword evidence="4" id="KW-1185">Reference proteome</keyword>
<dbReference type="OMA" id="LAVRAWH"/>
<feature type="compositionally biased region" description="Acidic residues" evidence="1">
    <location>
        <begin position="253"/>
        <end position="294"/>
    </location>
</feature>
<feature type="compositionally biased region" description="Basic and acidic residues" evidence="1">
    <location>
        <begin position="238"/>
        <end position="252"/>
    </location>
</feature>
<feature type="domain" description="KIB1-4 beta-propeller" evidence="2">
    <location>
        <begin position="72"/>
        <end position="373"/>
    </location>
</feature>
<accession>A0A1B6PEY9</accession>
<dbReference type="PANTHER" id="PTHR33110:SF82">
    <property type="entry name" value="OS07G0500250 PROTEIN"/>
    <property type="match status" value="1"/>
</dbReference>
<evidence type="ECO:0000259" key="2">
    <source>
        <dbReference type="Pfam" id="PF03478"/>
    </source>
</evidence>
<dbReference type="Pfam" id="PF03478">
    <property type="entry name" value="Beta-prop_KIB1-4"/>
    <property type="match status" value="1"/>
</dbReference>
<evidence type="ECO:0000313" key="3">
    <source>
        <dbReference type="EMBL" id="KXG24187.1"/>
    </source>
</evidence>
<reference evidence="3 4" key="1">
    <citation type="journal article" date="2009" name="Nature">
        <title>The Sorghum bicolor genome and the diversification of grasses.</title>
        <authorList>
            <person name="Paterson A.H."/>
            <person name="Bowers J.E."/>
            <person name="Bruggmann R."/>
            <person name="Dubchak I."/>
            <person name="Grimwood J."/>
            <person name="Gundlach H."/>
            <person name="Haberer G."/>
            <person name="Hellsten U."/>
            <person name="Mitros T."/>
            <person name="Poliakov A."/>
            <person name="Schmutz J."/>
            <person name="Spannagl M."/>
            <person name="Tang H."/>
            <person name="Wang X."/>
            <person name="Wicker T."/>
            <person name="Bharti A.K."/>
            <person name="Chapman J."/>
            <person name="Feltus F.A."/>
            <person name="Gowik U."/>
            <person name="Grigoriev I.V."/>
            <person name="Lyons E."/>
            <person name="Maher C.A."/>
            <person name="Martis M."/>
            <person name="Narechania A."/>
            <person name="Otillar R.P."/>
            <person name="Penning B.W."/>
            <person name="Salamov A.A."/>
            <person name="Wang Y."/>
            <person name="Zhang L."/>
            <person name="Carpita N.C."/>
            <person name="Freeling M."/>
            <person name="Gingle A.R."/>
            <person name="Hash C.T."/>
            <person name="Keller B."/>
            <person name="Klein P."/>
            <person name="Kresovich S."/>
            <person name="McCann M.C."/>
            <person name="Ming R."/>
            <person name="Peterson D.G."/>
            <person name="Mehboob-ur-Rahman"/>
            <person name="Ware D."/>
            <person name="Westhoff P."/>
            <person name="Mayer K.F."/>
            <person name="Messing J."/>
            <person name="Rokhsar D.S."/>
        </authorList>
    </citation>
    <scope>NUCLEOTIDE SEQUENCE [LARGE SCALE GENOMIC DNA]</scope>
    <source>
        <strain evidence="4">cv. BTx623</strain>
    </source>
</reference>
<dbReference type="Gramene" id="KXG24187">
    <property type="protein sequence ID" value="KXG24187"/>
    <property type="gene ID" value="SORBI_3007G005800"/>
</dbReference>
<name>A0A1B6PEY9_SORBI</name>
<protein>
    <recommendedName>
        <fullName evidence="2">KIB1-4 beta-propeller domain-containing protein</fullName>
    </recommendedName>
</protein>
<dbReference type="AlphaFoldDB" id="A0A1B6PEY9"/>
<evidence type="ECO:0000313" key="4">
    <source>
        <dbReference type="Proteomes" id="UP000000768"/>
    </source>
</evidence>
<dbReference type="InterPro" id="IPR005174">
    <property type="entry name" value="KIB1-4_b-propeller"/>
</dbReference>
<evidence type="ECO:0000256" key="1">
    <source>
        <dbReference type="SAM" id="MobiDB-lite"/>
    </source>
</evidence>
<proteinExistence type="predicted"/>
<dbReference type="InParanoid" id="A0A1B6PEY9"/>
<sequence>MAAAPAAISPTSTSSSSWSDLLPDLLGLVLIRLPLPADRAVCRGWHLAARHHVRQLPWMVFGRTALSAPSDTAAATILPPENNNVTTCLGAAAVGWLALDCTDDVFRRTPFLDVTSSTGIAIYRLYNPFTGKTVLLPELDAIIGEVAETFEIRKVLMQRPSSSSTLVSDNDDDQLLVAITTNSYYYNIIICRPGKGTACCVLPNIDVFDVVFHGDSRLYGITPEEELVALDLAEDDKARPLADGEQDHRSWMYDDDSGSDDDGDDDNGDDDDGDDDNGDDDDETSSQNGEEEEEDRHSFNVDDLVPRGIGTDTLDVEIFKADMEAGNWVPVSELAQGQALFLSRSFSKSIRAYGDIKQGFIYSTDADDVFDTKSRDCSLIRFPIQWDGAADQILLTWLFPPELQL</sequence>
<dbReference type="STRING" id="4558.A0A1B6PEY9"/>
<dbReference type="PANTHER" id="PTHR33110">
    <property type="entry name" value="F-BOX/KELCH-REPEAT PROTEIN-RELATED"/>
    <property type="match status" value="1"/>
</dbReference>
<feature type="region of interest" description="Disordered" evidence="1">
    <location>
        <begin position="238"/>
        <end position="304"/>
    </location>
</feature>
<dbReference type="Proteomes" id="UP000000768">
    <property type="component" value="Chromosome 7"/>
</dbReference>
<gene>
    <name evidence="3" type="ORF">SORBI_3007G005800</name>
</gene>
<dbReference type="EMBL" id="CM000766">
    <property type="protein sequence ID" value="KXG24187.1"/>
    <property type="molecule type" value="Genomic_DNA"/>
</dbReference>
<organism evidence="3 4">
    <name type="scientific">Sorghum bicolor</name>
    <name type="common">Sorghum</name>
    <name type="synonym">Sorghum vulgare</name>
    <dbReference type="NCBI Taxonomy" id="4558"/>
    <lineage>
        <taxon>Eukaryota</taxon>
        <taxon>Viridiplantae</taxon>
        <taxon>Streptophyta</taxon>
        <taxon>Embryophyta</taxon>
        <taxon>Tracheophyta</taxon>
        <taxon>Spermatophyta</taxon>
        <taxon>Magnoliopsida</taxon>
        <taxon>Liliopsida</taxon>
        <taxon>Poales</taxon>
        <taxon>Poaceae</taxon>
        <taxon>PACMAD clade</taxon>
        <taxon>Panicoideae</taxon>
        <taxon>Andropogonodae</taxon>
        <taxon>Andropogoneae</taxon>
        <taxon>Sorghinae</taxon>
        <taxon>Sorghum</taxon>
    </lineage>
</organism>